<name>A0AAU0F1G0_9FLAO</name>
<evidence type="ECO:0000313" key="2">
    <source>
        <dbReference type="Proteomes" id="UP001432059"/>
    </source>
</evidence>
<dbReference type="KEGG" id="bpor:BPO_0769"/>
<evidence type="ECO:0000313" key="1">
    <source>
        <dbReference type="EMBL" id="WOC51416.1"/>
    </source>
</evidence>
<dbReference type="EMBL" id="CP136426">
    <property type="protein sequence ID" value="WOC51416.1"/>
    <property type="molecule type" value="Genomic_DNA"/>
</dbReference>
<sequence length="183" mass="20744">MAFVLVYKIKNDKKMKKIVSLLALAAIGFVAVSCSDNDRDVVVQQDNDTYPVVYDITETFQKNADGIYVVNKTFNSELPTTDVILVYRLSGVDNGANIWQLIPRTLYLTEGELDYDYDFTRYDLQLKAGGNYDISTTPAYLTNQTFRVVFVPASLGAKVKVDYSNYEEVAKLYNLKEEKVTKL</sequence>
<accession>A0AAU0F1G0</accession>
<keyword evidence="2" id="KW-1185">Reference proteome</keyword>
<gene>
    <name evidence="1" type="ORF">BPO_0769</name>
</gene>
<proteinExistence type="predicted"/>
<reference evidence="1" key="1">
    <citation type="submission" date="2023-10" db="EMBL/GenBank/DDBJ databases">
        <title>Characterization and whole genome sequencing of a novel strain of Bergeyella porcorum QD2021 isolated from pig.</title>
        <authorList>
            <person name="Liu G."/>
            <person name="Chen C."/>
            <person name="Han X."/>
        </authorList>
    </citation>
    <scope>NUCLEOTIDE SEQUENCE</scope>
    <source>
        <strain evidence="1">QD2021</strain>
    </source>
</reference>
<dbReference type="Proteomes" id="UP001432059">
    <property type="component" value="Chromosome"/>
</dbReference>
<evidence type="ECO:0008006" key="3">
    <source>
        <dbReference type="Google" id="ProtNLM"/>
    </source>
</evidence>
<organism evidence="1 2">
    <name type="scientific">Bergeyella porcorum</name>
    <dbReference type="NCBI Taxonomy" id="1735111"/>
    <lineage>
        <taxon>Bacteria</taxon>
        <taxon>Pseudomonadati</taxon>
        <taxon>Bacteroidota</taxon>
        <taxon>Flavobacteriia</taxon>
        <taxon>Flavobacteriales</taxon>
        <taxon>Weeksellaceae</taxon>
        <taxon>Bergeyella</taxon>
    </lineage>
</organism>
<protein>
    <recommendedName>
        <fullName evidence="3">DUF1735 domain-containing protein</fullName>
    </recommendedName>
</protein>
<dbReference type="AlphaFoldDB" id="A0AAU0F1G0"/>